<dbReference type="PANTHER" id="PTHR45939:SF5">
    <property type="entry name" value="PEROXISOMAL MEMBRANE PROTEIN PMP34"/>
    <property type="match status" value="1"/>
</dbReference>
<reference evidence="16" key="2">
    <citation type="journal article" date="2014" name="PLoS Genet.">
        <title>Signature gene expression reveals novel clues to the molecular mechanisms of dimorphic transition in Penicillium marneffei.</title>
        <authorList>
            <person name="Yang E."/>
            <person name="Wang G."/>
            <person name="Cai J."/>
            <person name="Woo P.C."/>
            <person name="Lau S.K."/>
            <person name="Yuen K.-Y."/>
            <person name="Chow W.-N."/>
            <person name="Lin X."/>
        </authorList>
    </citation>
    <scope>NUCLEOTIDE SEQUENCE</scope>
    <source>
        <strain evidence="16">PM1</strain>
    </source>
</reference>
<feature type="region of interest" description="Disordered" evidence="13">
    <location>
        <begin position="1615"/>
        <end position="1753"/>
    </location>
</feature>
<dbReference type="Gene3D" id="1.50.40.10">
    <property type="entry name" value="Mitochondrial carrier domain"/>
    <property type="match status" value="1"/>
</dbReference>
<proteinExistence type="inferred from homology"/>
<comment type="caution">
    <text evidence="16">The sequence shown here is derived from an EMBL/GenBank/DDBJ whole genome shotgun (WGS) entry which is preliminary data.</text>
</comment>
<evidence type="ECO:0000256" key="14">
    <source>
        <dbReference type="SAM" id="Phobius"/>
    </source>
</evidence>
<dbReference type="PROSITE" id="PS50020">
    <property type="entry name" value="WW_DOMAIN_2"/>
    <property type="match status" value="1"/>
</dbReference>
<evidence type="ECO:0000256" key="12">
    <source>
        <dbReference type="PROSITE-ProRule" id="PRU00282"/>
    </source>
</evidence>
<feature type="region of interest" description="Disordered" evidence="13">
    <location>
        <begin position="348"/>
        <end position="445"/>
    </location>
</feature>
<dbReference type="GO" id="GO:0044610">
    <property type="term" value="F:FMN transmembrane transporter activity"/>
    <property type="evidence" value="ECO:0007669"/>
    <property type="project" value="TreeGrafter"/>
</dbReference>
<feature type="region of interest" description="Disordered" evidence="13">
    <location>
        <begin position="1780"/>
        <end position="1807"/>
    </location>
</feature>
<dbReference type="SMART" id="SM00456">
    <property type="entry name" value="WW"/>
    <property type="match status" value="1"/>
</dbReference>
<sequence length="1807" mass="198364">MSQAPLEEQKKAVAASAAAQQSDNIAHALAGAGGGILSMVLTYPLITLSTRAQVESKRAQSSTLDAVRHIIQREGISGLYSGLNSALFGISMTNFVYYYWYEWTRAAFEKAAEKAGRASKKLTTIEAIIAGAIAGSATVLLTNPIWVINTRMTARRNEAGEQGLPGAEKPKQSKSTIQTLLDLLKNEGPSALFAGVLPALVLVINPILQYTIFEQLKNVLERKRRVTPKDAFYLGAIGKILATSITYPYITVKSRMHVASKNDPRQTLNGSLKKIINEEGCAGLYKGIIPKVTQSAITAAFLFAFKDVLYDVMVAARRRRSIPNSDKDQDAEHLLSKFQFHRRPLVNDNPSASFSNIGHQATPPRRRGRPPKRALVFDLAASESSQQQDIPPRPRGRPKKNPVALLESPDSENSQPVQHAVRRRRLHAGSSLDSPGSSSVDALQSPGLQTSHVTHDNFAAVHHSNRHSKSSTPQQTGAATTSSRSRRSRAQVGNYYSNANYSGYISVSEAEHEIRSESQSQQKAIGCSSRPVVPFTSRKPEQKRIQVIYDAQGVRITRHGYTLLQDIPNLPNTAPYSPQSKPSSYARQFRSKSHIPLLHVSFSEDEVSAIIGLLSPYGVDPRLFEMSQADQVIHIVKSVHSNRLERVLEELPQMIQLQDLLNDQGFDNLMAYHQAADSADSFIDNLCNEMMSKQSTFDQISRLLVLAGALRRRRKADIQAFCMDTRSGVVPTKPFYISASYQRAPIRRSEHRVSVLDRWPKRLSEEFTLQKSHTWKGASNDVLNLAWSPDGFRFAVGAAAQCDEHNMQYNRSNNLILGDYTHKIIKELPDHRVPYPVANHNNSHLYMSVTAVQWFDDTLYTSSYDKTVKIWDVSSYTNATCRMTLRHDHKVQIMARSPSIATLLATGTDSTLHLWHFDSVSQACLDLNYMEQRITRNPRAIKESDFTPSSLAWGLSTLTQDLFVAGFSGNGHHGGDACREGLLAAWKVAQGSLVPVPLQPNAQNIFDVKSHPFLPWFATGSSVSAVGRNGTGKDIRSLVRIYEPSTKPRCAIELDCPALDINDVSFCPMDRFHISASCTDGITYVWDFRNSSQILHKLCHGDAINQLDEELTREQADVGVRVALWGKGSDEFITGGSDGVLRSWDILRAPEDVHVRDIAVIEDEIMSGAFSPDKSTLLIGDAAGGIHILEPGLSSDPVEQLHYELSRDTELSVSSDSGRAIGKMLLETGQLIQHPRYGVGKGAAYQGPYAAWARPEKTPNNMLAVTPLIAEIQALQLDQGTSNLPAGDHIIDELRKTAEIRNRDPSLLKRKDSPHHRPKKKHRATDIINLCSDEEEDAKPLKPSRKSAKPPVWIDLTENTDDEDSGKKVITMRMKHEENSDDDAEDYWFPDSHNWITEMWLCSRQAVVELEAGYRLACADSAVFFSNGTQGPVPVPELPDYSEPYQDASPHPGRCDSSLINIFNGIWRTHQLAVAHHYLGHRAFTTTLSTNSRLSASSMSFAPPPGPPPPPVPPGWKAQFDDRYKSWFFVNLKTGVSQWTVPEESEHPAPLDIGAPPSYHDSGPANPAIAAEAAREEKKSSHLASNNPYSTGTGASGHQNMDDDAKLAAQLQAEEDARAAGNRDRGENSGYYNNASSNNLSSAPIAPQPTPGGYDQQQSSGNRGFLGRLLGKSPNKQYNAVPPPQGQYPPQHGGYGGYGSPPPPPPQGYGGYPPQGGYYPPQQGYYPPQQGYYPQQGYAQPPPKKSGGGLGTAGAAALGIGGGLLAGALITDAIQDHDQAEYQQGYDQGYDNGYDNGGGDDFGGGDF</sequence>
<feature type="compositionally biased region" description="Polar residues" evidence="13">
    <location>
        <begin position="1582"/>
        <end position="1599"/>
    </location>
</feature>
<feature type="transmembrane region" description="Helical" evidence="14">
    <location>
        <begin position="191"/>
        <end position="210"/>
    </location>
</feature>
<organism evidence="16">
    <name type="scientific">Talaromyces marneffei PM1</name>
    <dbReference type="NCBI Taxonomy" id="1077442"/>
    <lineage>
        <taxon>Eukaryota</taxon>
        <taxon>Fungi</taxon>
        <taxon>Dikarya</taxon>
        <taxon>Ascomycota</taxon>
        <taxon>Pezizomycotina</taxon>
        <taxon>Eurotiomycetes</taxon>
        <taxon>Eurotiomycetidae</taxon>
        <taxon>Eurotiales</taxon>
        <taxon>Trichocomaceae</taxon>
        <taxon>Talaromyces</taxon>
        <taxon>Talaromyces sect. Talaromyces</taxon>
    </lineage>
</organism>
<evidence type="ECO:0000256" key="2">
    <source>
        <dbReference type="ARBA" id="ARBA00006375"/>
    </source>
</evidence>
<dbReference type="PANTHER" id="PTHR45939">
    <property type="entry name" value="PEROXISOMAL MEMBRANE PROTEIN PMP34-RELATED"/>
    <property type="match status" value="1"/>
</dbReference>
<evidence type="ECO:0000256" key="9">
    <source>
        <dbReference type="ARBA" id="ARBA00023136"/>
    </source>
</evidence>
<evidence type="ECO:0000256" key="6">
    <source>
        <dbReference type="ARBA" id="ARBA00022737"/>
    </source>
</evidence>
<dbReference type="InterPro" id="IPR001202">
    <property type="entry name" value="WW_dom"/>
</dbReference>
<dbReference type="GO" id="GO:0015230">
    <property type="term" value="F:FAD transmembrane transporter activity"/>
    <property type="evidence" value="ECO:0007669"/>
    <property type="project" value="TreeGrafter"/>
</dbReference>
<dbReference type="InterPro" id="IPR052217">
    <property type="entry name" value="Mito/Peroxisomal_Carrier"/>
</dbReference>
<keyword evidence="7" id="KW-0999">Mitochondrion inner membrane</keyword>
<feature type="compositionally biased region" description="Gly residues" evidence="13">
    <location>
        <begin position="1795"/>
        <end position="1807"/>
    </location>
</feature>
<feature type="repeat" description="Solcar" evidence="12">
    <location>
        <begin position="122"/>
        <end position="219"/>
    </location>
</feature>
<keyword evidence="3" id="KW-0813">Transport</keyword>
<dbReference type="GO" id="GO:0015217">
    <property type="term" value="F:ADP transmembrane transporter activity"/>
    <property type="evidence" value="ECO:0007669"/>
    <property type="project" value="TreeGrafter"/>
</dbReference>
<dbReference type="PROSITE" id="PS01159">
    <property type="entry name" value="WW_DOMAIN_1"/>
    <property type="match status" value="1"/>
</dbReference>
<dbReference type="Pfam" id="PF00397">
    <property type="entry name" value="WW"/>
    <property type="match status" value="1"/>
</dbReference>
<feature type="compositionally biased region" description="Basic residues" evidence="13">
    <location>
        <begin position="1312"/>
        <end position="1323"/>
    </location>
</feature>
<dbReference type="InterPro" id="IPR001680">
    <property type="entry name" value="WD40_rpt"/>
</dbReference>
<evidence type="ECO:0000256" key="11">
    <source>
        <dbReference type="PROSITE-ProRule" id="PRU00221"/>
    </source>
</evidence>
<evidence type="ECO:0000256" key="3">
    <source>
        <dbReference type="ARBA" id="ARBA00022448"/>
    </source>
</evidence>
<dbReference type="InterPro" id="IPR018108">
    <property type="entry name" value="MCP_transmembrane"/>
</dbReference>
<evidence type="ECO:0000256" key="5">
    <source>
        <dbReference type="ARBA" id="ARBA00022692"/>
    </source>
</evidence>
<evidence type="ECO:0000256" key="4">
    <source>
        <dbReference type="ARBA" id="ARBA00022574"/>
    </source>
</evidence>
<feature type="region of interest" description="Disordered" evidence="13">
    <location>
        <begin position="463"/>
        <end position="494"/>
    </location>
</feature>
<dbReference type="EMBL" id="JPOX01000047">
    <property type="protein sequence ID" value="KFX42229.1"/>
    <property type="molecule type" value="Genomic_DNA"/>
</dbReference>
<keyword evidence="8 14" id="KW-1133">Transmembrane helix</keyword>
<dbReference type="PROSITE" id="PS50920">
    <property type="entry name" value="SOLCAR"/>
    <property type="match status" value="3"/>
</dbReference>
<feature type="domain" description="WW" evidence="15">
    <location>
        <begin position="1510"/>
        <end position="1544"/>
    </location>
</feature>
<feature type="compositionally biased region" description="Polar residues" evidence="13">
    <location>
        <begin position="348"/>
        <end position="359"/>
    </location>
</feature>
<dbReference type="InterPro" id="IPR015943">
    <property type="entry name" value="WD40/YVTN_repeat-like_dom_sf"/>
</dbReference>
<feature type="compositionally biased region" description="Low complexity" evidence="13">
    <location>
        <begin position="430"/>
        <end position="439"/>
    </location>
</feature>
<dbReference type="Gene3D" id="2.20.70.10">
    <property type="match status" value="1"/>
</dbReference>
<feature type="repeat" description="Solcar" evidence="12">
    <location>
        <begin position="22"/>
        <end position="107"/>
    </location>
</feature>
<accession>A0A093UWW3</accession>
<dbReference type="GO" id="GO:0015228">
    <property type="term" value="F:coenzyme A transmembrane transporter activity"/>
    <property type="evidence" value="ECO:0007669"/>
    <property type="project" value="TreeGrafter"/>
</dbReference>
<feature type="compositionally biased region" description="Basic and acidic residues" evidence="13">
    <location>
        <begin position="1615"/>
        <end position="1627"/>
    </location>
</feature>
<dbReference type="PROSITE" id="PS00678">
    <property type="entry name" value="WD_REPEATS_1"/>
    <property type="match status" value="1"/>
</dbReference>
<feature type="repeat" description="WD" evidence="11">
    <location>
        <begin position="849"/>
        <end position="875"/>
    </location>
</feature>
<dbReference type="Gene3D" id="2.130.10.10">
    <property type="entry name" value="YVTN repeat-like/Quinoprotein amine dehydrogenase"/>
    <property type="match status" value="1"/>
</dbReference>
<dbReference type="GO" id="GO:0080122">
    <property type="term" value="F:AMP transmembrane transporter activity"/>
    <property type="evidence" value="ECO:0007669"/>
    <property type="project" value="TreeGrafter"/>
</dbReference>
<feature type="repeat" description="Solcar" evidence="12">
    <location>
        <begin position="230"/>
        <end position="312"/>
    </location>
</feature>
<dbReference type="PROSITE" id="PS50082">
    <property type="entry name" value="WD_REPEATS_2"/>
    <property type="match status" value="1"/>
</dbReference>
<comment type="similarity">
    <text evidence="2">Belongs to the mitochondrial carrier (TC 2.A.29) family.</text>
</comment>
<evidence type="ECO:0000259" key="15">
    <source>
        <dbReference type="PROSITE" id="PS50020"/>
    </source>
</evidence>
<feature type="compositionally biased region" description="Low complexity" evidence="13">
    <location>
        <begin position="1715"/>
        <end position="1739"/>
    </location>
</feature>
<reference key="1">
    <citation type="journal article" date="2014" name="PLoS Genet.">
        <title>Signature Gene Expression Reveals Novel Clues to the Molecular Mechanisms of Dimorphic Transition in Penicillium marneffei.</title>
        <authorList>
            <person name="Yang E."/>
            <person name="Wang G."/>
            <person name="Cai J."/>
            <person name="Woo P.C."/>
            <person name="Lau S.K."/>
            <person name="Yuen K.-Y."/>
            <person name="Chow W.-N."/>
            <person name="Lin X."/>
        </authorList>
    </citation>
    <scope>NUCLEOTIDE SEQUENCE [LARGE SCALE GENOMIC DNA]</scope>
    <source>
        <strain>PM1</strain>
    </source>
</reference>
<dbReference type="InterPro" id="IPR019775">
    <property type="entry name" value="WD40_repeat_CS"/>
</dbReference>
<dbReference type="InterPro" id="IPR036322">
    <property type="entry name" value="WD40_repeat_dom_sf"/>
</dbReference>
<dbReference type="eggNOG" id="ENOG502RZG9">
    <property type="taxonomic scope" value="Eukaryota"/>
</dbReference>
<dbReference type="SUPFAM" id="SSF50978">
    <property type="entry name" value="WD40 repeat-like"/>
    <property type="match status" value="1"/>
</dbReference>
<feature type="compositionally biased region" description="Low complexity" evidence="13">
    <location>
        <begin position="1782"/>
        <end position="1794"/>
    </location>
</feature>
<feature type="transmembrane region" description="Helical" evidence="14">
    <location>
        <begin position="25"/>
        <end position="48"/>
    </location>
</feature>
<keyword evidence="7" id="KW-0496">Mitochondrion</keyword>
<feature type="compositionally biased region" description="Basic and acidic residues" evidence="13">
    <location>
        <begin position="1302"/>
        <end position="1311"/>
    </location>
</feature>
<keyword evidence="4 11" id="KW-0853">WD repeat</keyword>
<protein>
    <submittedName>
        <fullName evidence="16">Peroxisomal membrane protein PMP47B</fullName>
    </submittedName>
</protein>
<keyword evidence="9 12" id="KW-0472">Membrane</keyword>
<gene>
    <name evidence="16" type="ORF">GQ26_0470390</name>
</gene>
<keyword evidence="10" id="KW-0576">Peroxisome</keyword>
<dbReference type="GO" id="GO:0051724">
    <property type="term" value="F:NAD transmembrane transporter activity"/>
    <property type="evidence" value="ECO:0007669"/>
    <property type="project" value="TreeGrafter"/>
</dbReference>
<evidence type="ECO:0000256" key="8">
    <source>
        <dbReference type="ARBA" id="ARBA00022989"/>
    </source>
</evidence>
<evidence type="ECO:0000256" key="7">
    <source>
        <dbReference type="ARBA" id="ARBA00022792"/>
    </source>
</evidence>
<dbReference type="SUPFAM" id="SSF103506">
    <property type="entry name" value="Mitochondrial carrier"/>
    <property type="match status" value="1"/>
</dbReference>
<comment type="subcellular location">
    <subcellularLocation>
        <location evidence="1">Peroxisome membrane</location>
        <topology evidence="1">Multi-pass membrane protein</topology>
    </subcellularLocation>
</comment>
<evidence type="ECO:0000256" key="1">
    <source>
        <dbReference type="ARBA" id="ARBA00004585"/>
    </source>
</evidence>
<name>A0A093UWW3_TALMA</name>
<dbReference type="HOGENOM" id="CLU_237941_0_0_1"/>
<dbReference type="Pfam" id="PF00400">
    <property type="entry name" value="WD40"/>
    <property type="match status" value="1"/>
</dbReference>
<keyword evidence="5 12" id="KW-0812">Transmembrane</keyword>
<feature type="region of interest" description="Disordered" evidence="13">
    <location>
        <begin position="1302"/>
        <end position="1349"/>
    </location>
</feature>
<feature type="transmembrane region" description="Helical" evidence="14">
    <location>
        <begin position="127"/>
        <end position="148"/>
    </location>
</feature>
<feature type="compositionally biased region" description="Low complexity" evidence="13">
    <location>
        <begin position="1628"/>
        <end position="1643"/>
    </location>
</feature>
<keyword evidence="6" id="KW-0677">Repeat</keyword>
<dbReference type="InterPro" id="IPR023395">
    <property type="entry name" value="MCP_dom_sf"/>
</dbReference>
<evidence type="ECO:0000313" key="16">
    <source>
        <dbReference type="EMBL" id="KFX42229.1"/>
    </source>
</evidence>
<dbReference type="GO" id="GO:0005778">
    <property type="term" value="C:peroxisomal membrane"/>
    <property type="evidence" value="ECO:0007669"/>
    <property type="project" value="UniProtKB-SubCell"/>
</dbReference>
<evidence type="ECO:0000256" key="10">
    <source>
        <dbReference type="ARBA" id="ARBA00023140"/>
    </source>
</evidence>
<dbReference type="SUPFAM" id="SSF51045">
    <property type="entry name" value="WW domain"/>
    <property type="match status" value="1"/>
</dbReference>
<feature type="region of interest" description="Disordered" evidence="13">
    <location>
        <begin position="1541"/>
        <end position="1601"/>
    </location>
</feature>
<evidence type="ECO:0000256" key="13">
    <source>
        <dbReference type="SAM" id="MobiDB-lite"/>
    </source>
</evidence>
<feature type="region of interest" description="Disordered" evidence="13">
    <location>
        <begin position="513"/>
        <end position="535"/>
    </location>
</feature>
<dbReference type="SMART" id="SM00320">
    <property type="entry name" value="WD40"/>
    <property type="match status" value="6"/>
</dbReference>
<dbReference type="InterPro" id="IPR036020">
    <property type="entry name" value="WW_dom_sf"/>
</dbReference>
<dbReference type="FunFam" id="1.50.40.10:FF:000134">
    <property type="entry name" value="Peroxisomal membrane protein PMP47B"/>
    <property type="match status" value="1"/>
</dbReference>
<dbReference type="GO" id="GO:0005347">
    <property type="term" value="F:ATP transmembrane transporter activity"/>
    <property type="evidence" value="ECO:0007669"/>
    <property type="project" value="TreeGrafter"/>
</dbReference>
<dbReference type="Pfam" id="PF00153">
    <property type="entry name" value="Mito_carr"/>
    <property type="match status" value="3"/>
</dbReference>
<feature type="compositionally biased region" description="Low complexity" evidence="13">
    <location>
        <begin position="474"/>
        <end position="483"/>
    </location>
</feature>